<evidence type="ECO:0000313" key="1">
    <source>
        <dbReference type="EMBL" id="SCQ22670.1"/>
    </source>
</evidence>
<evidence type="ECO:0008006" key="3">
    <source>
        <dbReference type="Google" id="ProtNLM"/>
    </source>
</evidence>
<dbReference type="Proteomes" id="UP000182057">
    <property type="component" value="Unassembled WGS sequence"/>
</dbReference>
<dbReference type="PROSITE" id="PS51257">
    <property type="entry name" value="PROKAR_LIPOPROTEIN"/>
    <property type="match status" value="1"/>
</dbReference>
<gene>
    <name evidence="1" type="ORF">TFUB20_01794</name>
</gene>
<reference evidence="1 2" key="1">
    <citation type="submission" date="2016-09" db="EMBL/GenBank/DDBJ databases">
        <authorList>
            <person name="Capua I."/>
            <person name="De Benedictis P."/>
            <person name="Joannis T."/>
            <person name="Lombin L.H."/>
            <person name="Cattoli G."/>
        </authorList>
    </citation>
    <scope>NUCLEOTIDE SEQUENCE [LARGE SCALE GENOMIC DNA]</scope>
    <source>
        <strain evidence="1 2">UB20</strain>
    </source>
</reference>
<dbReference type="AlphaFoldDB" id="A0A1D3UR57"/>
<organism evidence="1 2">
    <name type="scientific">Tannerella forsythia</name>
    <name type="common">Bacteroides forsythus</name>
    <dbReference type="NCBI Taxonomy" id="28112"/>
    <lineage>
        <taxon>Bacteria</taxon>
        <taxon>Pseudomonadati</taxon>
        <taxon>Bacteroidota</taxon>
        <taxon>Bacteroidia</taxon>
        <taxon>Bacteroidales</taxon>
        <taxon>Tannerellaceae</taxon>
        <taxon>Tannerella</taxon>
    </lineage>
</organism>
<protein>
    <recommendedName>
        <fullName evidence="3">Lipoprotein</fullName>
    </recommendedName>
</protein>
<proteinExistence type="predicted"/>
<dbReference type="EMBL" id="FMMM01000062">
    <property type="protein sequence ID" value="SCQ22670.1"/>
    <property type="molecule type" value="Genomic_DNA"/>
</dbReference>
<name>A0A1D3UR57_TANFO</name>
<sequence>MFIMCFKCFVYWVLSFIGCKKAFIRREDEGFVFLSRLMYFCGLKKHSITQNGFQKYY</sequence>
<accession>A0A1D3UR57</accession>
<evidence type="ECO:0000313" key="2">
    <source>
        <dbReference type="Proteomes" id="UP000182057"/>
    </source>
</evidence>